<organism evidence="6 7">
    <name type="scientific">Romeriopsis navalis LEGE 11480</name>
    <dbReference type="NCBI Taxonomy" id="2777977"/>
    <lineage>
        <taxon>Bacteria</taxon>
        <taxon>Bacillati</taxon>
        <taxon>Cyanobacteriota</taxon>
        <taxon>Cyanophyceae</taxon>
        <taxon>Leptolyngbyales</taxon>
        <taxon>Leptolyngbyaceae</taxon>
        <taxon>Romeriopsis</taxon>
        <taxon>Romeriopsis navalis</taxon>
    </lineage>
</organism>
<dbReference type="SUPFAM" id="SSF69318">
    <property type="entry name" value="Integrin alpha N-terminal domain"/>
    <property type="match status" value="1"/>
</dbReference>
<dbReference type="InterPro" id="IPR050557">
    <property type="entry name" value="RTX_toxin/Mannuronan_C5-epim"/>
</dbReference>
<dbReference type="Proteomes" id="UP000625316">
    <property type="component" value="Unassembled WGS sequence"/>
</dbReference>
<feature type="compositionally biased region" description="Polar residues" evidence="4">
    <location>
        <begin position="2709"/>
        <end position="2739"/>
    </location>
</feature>
<comment type="caution">
    <text evidence="6">The sequence shown here is derived from an EMBL/GenBank/DDBJ whole genome shotgun (WGS) entry which is preliminary data.</text>
</comment>
<dbReference type="PROSITE" id="PS00330">
    <property type="entry name" value="HEMOLYSIN_CALCIUM"/>
    <property type="match status" value="9"/>
</dbReference>
<dbReference type="InterPro" id="IPR025592">
    <property type="entry name" value="DUF4347"/>
</dbReference>
<dbReference type="InterPro" id="IPR011049">
    <property type="entry name" value="Serralysin-like_metalloprot_C"/>
</dbReference>
<dbReference type="PANTHER" id="PTHR38340:SF1">
    <property type="entry name" value="S-LAYER PROTEIN"/>
    <property type="match status" value="1"/>
</dbReference>
<dbReference type="GO" id="GO:0005509">
    <property type="term" value="F:calcium ion binding"/>
    <property type="evidence" value="ECO:0007669"/>
    <property type="project" value="InterPro"/>
</dbReference>
<reference evidence="6" key="1">
    <citation type="submission" date="2020-10" db="EMBL/GenBank/DDBJ databases">
        <authorList>
            <person name="Castelo-Branco R."/>
            <person name="Eusebio N."/>
            <person name="Adriana R."/>
            <person name="Vieira A."/>
            <person name="Brugerolle De Fraissinette N."/>
            <person name="Rezende De Castro R."/>
            <person name="Schneider M.P."/>
            <person name="Vasconcelos V."/>
            <person name="Leao P.N."/>
        </authorList>
    </citation>
    <scope>NUCLEOTIDE SEQUENCE</scope>
    <source>
        <strain evidence="6">LEGE 11480</strain>
    </source>
</reference>
<dbReference type="EMBL" id="JADEXQ010000043">
    <property type="protein sequence ID" value="MBE9030746.1"/>
    <property type="molecule type" value="Genomic_DNA"/>
</dbReference>
<dbReference type="Pfam" id="PF13517">
    <property type="entry name" value="FG-GAP_3"/>
    <property type="match status" value="3"/>
</dbReference>
<feature type="region of interest" description="Disordered" evidence="4">
    <location>
        <begin position="3070"/>
        <end position="3114"/>
    </location>
</feature>
<dbReference type="Pfam" id="PF14252">
    <property type="entry name" value="DUF4347"/>
    <property type="match status" value="1"/>
</dbReference>
<accession>A0A928VPX5</accession>
<feature type="region of interest" description="Disordered" evidence="4">
    <location>
        <begin position="2304"/>
        <end position="2326"/>
    </location>
</feature>
<feature type="region of interest" description="Disordered" evidence="4">
    <location>
        <begin position="1631"/>
        <end position="1674"/>
    </location>
</feature>
<feature type="compositionally biased region" description="Polar residues" evidence="4">
    <location>
        <begin position="3096"/>
        <end position="3114"/>
    </location>
</feature>
<keyword evidence="3" id="KW-0732">Signal</keyword>
<feature type="compositionally biased region" description="Gly residues" evidence="4">
    <location>
        <begin position="5065"/>
        <end position="5076"/>
    </location>
</feature>
<dbReference type="InterPro" id="IPR047881">
    <property type="entry name" value="LktA_repeat"/>
</dbReference>
<dbReference type="RefSeq" id="WP_264325576.1">
    <property type="nucleotide sequence ID" value="NZ_JADEXQ010000043.1"/>
</dbReference>
<evidence type="ECO:0000256" key="4">
    <source>
        <dbReference type="SAM" id="MobiDB-lite"/>
    </source>
</evidence>
<dbReference type="NCBIfam" id="NF012206">
    <property type="entry name" value="LktA_tand_53"/>
    <property type="match status" value="17"/>
</dbReference>
<keyword evidence="7" id="KW-1185">Reference proteome</keyword>
<evidence type="ECO:0000256" key="2">
    <source>
        <dbReference type="ARBA" id="ARBA00022525"/>
    </source>
</evidence>
<evidence type="ECO:0000256" key="3">
    <source>
        <dbReference type="ARBA" id="ARBA00022729"/>
    </source>
</evidence>
<protein>
    <submittedName>
        <fullName evidence="6">DUF4347 domain-containing protein</fullName>
    </submittedName>
</protein>
<proteinExistence type="predicted"/>
<feature type="compositionally biased region" description="Low complexity" evidence="4">
    <location>
        <begin position="3070"/>
        <end position="3081"/>
    </location>
</feature>
<dbReference type="InterPro" id="IPR018511">
    <property type="entry name" value="Hemolysin-typ_Ca-bd_CS"/>
</dbReference>
<dbReference type="Pfam" id="PF00353">
    <property type="entry name" value="HemolysinCabind"/>
    <property type="match status" value="30"/>
</dbReference>
<dbReference type="Gene3D" id="2.150.10.10">
    <property type="entry name" value="Serralysin-like metalloprotease, C-terminal"/>
    <property type="match status" value="13"/>
</dbReference>
<gene>
    <name evidence="6" type="ORF">IQ266_13495</name>
</gene>
<sequence length="7598" mass="771773">MNSSSLFTATSSPLDTRTASGLTQGELAVNNWSSAEWEHQSHASTSRSLLFIDGRVDDHQTLVAGVKTGTEVFVIDPLDDAINQITNILLTREGIADIQIVSHGEQGGLLLGNNLIDQDYLGQHAETIAQWSDALMADADILLYGCDVAGGAIGEAFIEELARLTGADIAASSDRTGNAELGGDWELEIQTGGIEAKTITVDRSFDQVLSTISLDAAGKLSFAEGLNIVNNLGLSVIGSALQITEKATLGTLTAGSGVTSVASNIVSVALSAIKSIELKLGFGKDTVSFDSDITFANGQLSSFIIEGEENTLPGIDLVAGDLIGDSVNFNNNLFLGGANLNVSTENITVASGKTLSTRQVAGGANHLTANSIGDSGQLYFTGVNPIDVTAALGNIQSVKNIDIGSGAQLLTQVESGSSFSASDLWLNARFFSNADFDNLFPVTAPDDWAAKTATINLGANAALRGNNIIIKAQAEDKNFTELVGSGALLNNFVIGPLQERLLEAVALPVKVLVRKSKASVDVNTGVSLVGLAGVSVEAVATTDSTGIAKGSIASVGYAHAEAEAKVDLLGNASITAGEAVKIGSEGNAKASITTETEGTNSTSAGMSFAVDYAKIVSQATVAENVVITAGKTANIVALGNKETEANATSTTGQSGKTSLAFGVNISDADIKADVNGTITANQNPGAIVKLELDPLKEVTYEFNPTSANAINTANNTIDFTGVSHALRSGDKIKYTTQAGNTIGGISSGTSYYAVVDPNNANLIRLAANRADALAIDAALKTTDTSDDGVITSKTIDLTSIGTLGNSSFANTSVNATLDTITFGTSSQLKIGQAVVYRNTSGSGLAGLVDGQTYYVITYSNTASDQTIQLATTESNARQGIAIDIAGGSGNHSLSPLHQFTAAVTDTTTDSIDLAKVFGINDAGVTPHALATGDQVSYSNRRGTSIGGLALASGLTDGQDYFIVTDPNNPNIIRLATSELKALEAYSKLENNPEADLTGLIVDFNPGANEPVAAVNSKSFDATKATVVDNAANTIVLSNDAFSGSGTDFSLLGSTFELGQAVIYNSNGGRPIGGLEDGKMYYVVAATDENNLDGDNRFVKQQLIGLADTENKARAGILLDIDPAQATGTTHSLTATHVIDSGLATGIGILAQLTSSDKSVGTSEMKKDADDTSGTAEFDIFDKAGKIFSKLVNSSNNGNYSDNSNAGGNNSGGSALALGAALGFNYTNHDVLANVGSPAVLKSKEDLEVQGTIEHTITLNADSDADTTANNSVSAAVIVGIQNNTADAIVNSNAQLDAYKATRVIAETKYPYLTRPDEFIPANLGELVDLTKTDGYDTVNNYLDGTLGLKSKLINTWARSTASGNNIGIAGAINVQIFNNNVNAIVKPNALINQDLTWRSQSQDQSISVEATNYMQLVNVTGVFQFKLPSLEVGLGTGTASKADIKLLGADGKGGIGGAFFLMFLNNNTNALVDTGAKLFNGAKGGFNMKAEEAIMNFSFAQSGAEGSKYGVAGTFSYINQNSNTVARLAGGTTVEGRSATIYAGSLETHINWSGGVAKGNNLGFGITVSINDINRNTFATIGNYDGSTPAPTLPASTTTNINLTEGLQVNAKSDGWLGAFSLAAAIVSKNPQTSTGSADDAGDDPLEGESQPDVVGSGSGKTGGTSNDQGNQGKTGIAIAGDVSINTVKDDVRAYFYDAGILTANTVDIQAENATDVIVASGAAAFVASDPSKQNSAGIAGSLSLNTLTGKTQAIISGADQLRLTANNLAVDAKRKGSLFALSAGGAAAPSKNGIAIAGSVSVNRITNTTQAYIERSKVTTANVALNATDESKIFAIGGALSFGGKGGFGAAIGVNQITNTTEALLRNNTLDYTGQLNVAALTSSEIKAFAASVGISTAQNGIGAAGTVSANKLALTTTASIENTNRTTTQPLPTGGMTVSAKNTADIQALAGAVGGGGSAGLGAAVTYNKITNNTRALVNGSTLATQGTVNITAETSGLIKGLTLGVGGGKNLGFGGSVAINLIRGETKALIGTGSNISATGNITVKATTNSTIEAFSGGIAGSAKAAIGAAVSVNDITTQNLSQINGATVTSTAGSVSLFSQNSSTISGLTVGGAGAGKMAIGGSVSVNEIGNTVESSINTGAVVTAAQNIDVTAIEASTIKAKGGALAGAGTAAVAGAVVVNDIATKVNAKITGSTANATQGSVTVSADSQDNIETISVGGAGGGTAGVAGSVSVSMMNNEITAEINASTVTADDNVRVLANSKNTIDFYGGTISGGGTAGIGGSANVNTIANKTHAKITGNSNVSAKGNATSSAPKADGSGTNETIQGIAVVATSDEDVNVWTANISGGGTAGVAATASVNVLKDETLAYIDGGTINGTNTGANANQAVRVRALNNSNIDVKAGAATFGGTAGVGATVDVTDISNTTKAYINGATTVNAQSAVDVTSFSRETFSSIVASGAGGGTVGIAGSVLVTNLKSTNQAYINGSTVNSNGTLRILADDQVSATAKAGAVGIGVSGGGVGGTVSVINIDNSTTANITSSITNATGLTEVKANTTETVSSLGGTVAGGLYVGAAGTVLVSSITSKTLAYIDGTSQINNNAAYQTGIQDVSIDAQNRASLTGGVASLGAGAVGFGASVMVSGIWNTTSAYVGDGVAIKTGRDLKVNAFSDKTVTPTVLAFAGGLGAVAGAVSVVNVGGGMSSDGTSAVKNSENQTNAQTNKSQVGDQLGNTTYGSRAKAQADDSTEGLNVSGSFGSTAPVVNGTTAFIGINANITTTRNLDIKADERTTVNQIVGRLQGGAVSVGGSVAIANVTGNTQAFIGGGTIVTSGGNVNINADYTGNQTGFSAAGSGGLVSLGAQVVLLNDNSNQSAYIGNAAQIRQANNIAVNANANRSLSTTMADVAVGGVVAGAAISRIVANGATRAYVDSNAQIGQFTGLNVGNLNVSANSNTTASGIARALSVGIAAGSGNDAKATVSPTVAATVGNGADIKTTGSINLTSNGTAAVNTNVLGVNAGAAAIGVSLSEAKATPTLTTSVGSDAVLNAGQSIGLDNRFNINANGTTQTSKKVTASATSSGGGLLSGNGADAKATTNPTLSSSIGDRSQLTAGQDISVQARSTSNTEATGSGNSYGAVAVGVSLATANETVNVQTTIGTSATLTGRNLTIKAEHQGQQVKARATSSTGGLVGGVGANATAKTNTTVKAQTGASSILGATGNFTLNSTSSNVVDASSSGKAFGVAAGGQTSATAEIINNNTASTGASSQITAGNNATVTAQSTNRVARAEAVGGTGGLFAGASTSGTAKITDNTTATVGNSGRITATGGTVTVESLVSNEAHSKGSISTGGAITSNVTESRSDVTSQVRTNIGTNANLRGKQIKVHSKITKLAIDADAYSKTIAASSTTNAKSFVNINANTKVTNFTGANLNSDDRVEVISRLDGVSTNSKAKGEIQAGVTGSVFATAHNNLTMNADIDVQANSQISGTDVFLEAYSPKDQQSLYGVDPETAAKTVVKYITETIRTVSKAVSWIPFVGSIVKEIVKWVTRTIEQVLNSETEARRSGSFSSNNKINLGGDIYQGSPATAKLTVNPNLTIVSEGNVSAQIVGNEVIVSNLIASPTGSLTINSYGGDVTGNVTVHKNSVLNDVQLINNSTKDFRINQIQTINRSGTSSDLELNAENSAGSTINFVTDVTGDPTIDIRNSTASDIIFAGAINNATGVMSVLNQGGNIITTGAQLENKSVTLAATVGNVGTTTNRLNLRLYDTNTENAALSATVGQNLYLNTQLVGSEIQLAPVTLTGLDFNNITAGQNIDITVQAAEVPLFANNVVSPSASDGIYNLKNLSSTQGNVAVAFLRGTTVNIGQLSALSGTVSLNTVGSLVDNNTTGADIVAQAAILQATVNTGAANNALETQVGKLEGSGGNLWLNNTGNLAVGGISSLIGLSMTGQANITNAGSITVNENVTATGAVSFTATDTTNNGEDVEVADNAKVESTGDAVTLLAGDNLTVNASGTVKASTKITLKGDHGNADTIGSTIDLRGTLNAPTIEVTGNNDADTVSLTNVTTNAPVKIQTQAGNDTIRIGSQATPTTNTGGTVNQINGNLEIDGGTGTDQLIVDETGDNTNNTGNLTQNTITGLGMTGSIQYAALETVDVNLGAGADNLTIASTHANTTNVNTNGGQDTVNIQTIAGTTTVNTGSENDTINVGDTSQTTSQISAQLNIVGGTGSDQLNVNDTGTTTNRTGNLTANQVTGLGMSNSINYSELETVDVNLGAGNDSFTVASTHANTSNINSNGGQDAINIQSIAGTTTVKTGSENDIINVANTSQTVNQISAQLNVEGGTGSDQLIVNDTDDTSANTGNLTANQVTGLGMSNGINYSELETVDVNLGSGDDNFTVESTHANATNINSNAGQDTINVQTISGTTTVKTGTENDIINVADTSQTVNQISAQLNVEGGTGSDTINIDDSGDTIANNGNLTANQVTGLGMSDGINYSELETVNVNLGSNNDTFTIESTHANATNINGNAGQDIVNVQTISGTTTVKTGADNDTINVADTSQTVNQISAQLNVEGGTGSDTIDVDDTGDTSNNTGNLTTNQVTGLGMSDGIQYSELETVNINLGSGDETFTVESTHANATNINGNGGQDTVNIQTIAGVTTVKTGTDNDTINVANTSQTVNQISAQLNIEGGAGTDVMNINDSGDTTDNVGNLTATQVTGLGMSDGVNYGELETVNVNLGTGSDTFTVESTHTNVTNINGNEGNDTVNVQTISGTTTVKSDGGNDIINVASTAQTVNQISAQLNVEGGIGNDTMNVDDAGDTTNNTGNLTSNQLTGLGMSDGIQYSELETVNLDLGTGNDTFTIESTHANVTNLNANDGQDTINVQTISGTTTVKADAGDDIINVHNTSNTVNQISAQLNVEGGTGNDQMLVDDSGDTTNNTGKSTTDTVTGLGMSDGINYIELETLDINLGSGNDSFTIESTHTNVTNLNGNAGQDNITVQSIAGPTTVNAGDDNDTVTVTTTTANSSGTLVVNGDAGDDIIDGSTASLNLILNGDTGNDNIQGGSGDDQIGGGANDDTIDGNAGKDEIRGDSSFQRTASVVTAPVSEANPGNDIIQGGAGEDTIYAEAGNDVVIGGSTNASDSDTTDFIYGGAGDDTIAGDNATINPTTREISNLGTQGAADFIFGDSGTVTKDVNGIVTQADSASAVGDGNDVIAGGVGDDAAFGGQGKDNLAGNQGKDKLFGDHGKVTFQAGVVTQVESIDGSVGDDDTLQGNEDDDVLIGGAANDTINGNQGKDIALGDNGIASFVGGLLQRVATILPGIGGKDTIAGDEEADIVLGGADNDIITGGSDVANDILLGDHGVVVRADGSAQANDIIATDPTEGGQDTIAGGAGNDIIIGGTGGNDTTGVGGDQLQGDAGDDIVVGDNATITRDATDTVEAIQTSDVNQGGDDTIAGGTEDDILIGGFGNDGIQGNAGQDIILGDNATITMPSGTIARIETSEPLHGGNDTLSGEADQDFILGGAGNDTIDGGAADDIIIGDHGTIVRNDGSPEANDIFSTAPTHGGQDNITAGLGDDIVLGGADNDTITGNEGKDTLLGDHGYIRRDASDVIERIESRFVENGGDDTIQGNAESDQIIGGSGADTIDAGDANDIVLGDNGTVVRNDGSLEANDIFSTDPTNGGKDNIVAGLGDDTVLGGTDNDIITGNAGADTLLGDNGYIQRDSSDVIERIESRFVENGGDDTIQGNADADQIIGGSGADTIDAGDANDIVLGDNGTVVRNDGSPEANDIFSTDPTNGGQDNITAGLGDDIVLGGTDNDTITGNAGQDTLFGDHGYIRRDASDVIERIESRFVENGGDDTIQGNTETDQIIGGSGADTIDAGDANDIVLGDNGTVVRNDGSAEANDIFSTDPTNGGKDNIIAGLGNDTVLGGTDDDTITGNAGTDTILGDHGKITRNSSDVIERIATQFETNGGNDTITGNEDADTIMGGSGNDTIDGGAAADIILGDNGISVRADGSAQANDIISTETQVGGQDNITAGDGDDIVLGGGDNDTITGNAGQDILFGDHATITRNAVDAVEQVESTFNAIGGDDNITGNEDADWIVGGAANDTLAGNAGADRILGDNGRITITNGAVDTITTTTPTVGGQDRITGDAGDDAILGGTDNDNIIAGQGNDVVLGDNGELRYLVDADATTLDIAVTTDFTTGGDDTIQGNDGKDIILGGAANDNILGGANNDTIAGDNGQVSLTNNQARLLESLAPGEGGTDTIAGGDGNDAILGGFGGDVLSGNSGDDAILGDNGRFDYAFDGNDGENLVAADSDLNTIDFFRTTDPTLGGDDRILGGFGNDRLLGGSGNDTIAGEELIGQFNPVTNEIDFSSADDVLKINSNWIVAGRGDFNGDQQSDILWRDQTTGATKLWFMQGTELLGASYLNAVPLSWQIADIGDLNGDGKMDLFWRSLQGENAVWLMDGSQILETGYLPTAPADWQLAALRDLNNDGKADVLWRNAAGQNAVWIMDGTAITDSGLLPNAPTNWSISAVADFNNDGRADIFWHTADGQNAVWLLNGKQLVDGGFLIPTNANWSIAAVADFNNDGNQDILWRGTNGQNAVWLMNGKQLLAGAFLPDIPTNWSIVDAKDLNGDNKSDIIWRSNTGESAVWLMDGTQVALGAFLANIPNSWIIESVADFDQDGKADIFWRNVDGLTAVWKMDGAQIAQTKLIQTDAGNNDVILGDHGKVYTALPQDRNAFSIDTAANQGGGNDNLFGNEGYDTILGGQDNDLIHGGSGQDDLYGGHNVAGGADGNDFIEGGDAADVVIGDNGLIRRRWDINGIAAIYPQPFGVVIRDVVRFDDIDGISGNDFLRGDAGDDILYGQRGDDTIEGNAGDDELIGHLGNDTLRGGDGNDTLLGDVGTIVRATNADGSPRRNLDGSWHRDILLTDVAKLNAAITAATDLATQDYLLLADDGSRLGVTLAADGNDNLDGGSGNDQLFGQRGNDRIEGGSGNDYLEGNSGNDWLTDIAGDDFIVGDDNSYLPPFDSNLPTINRGIHIIEQAAGLDFDLGRYGTVVTANLKLTPQAVSNILPTVALAPELAPVQLQDDQSFAPIIRSLQTSGGNSLNILGIVIPDLVNHLDLLAGNDTISAGSGIDYVIGDNYSSTVPVRTGIAAVDDALDVLTRSLYHLNYDLHDLELAQTGSSNRPAQTITIGQDLIDGGDDRDHIIGDDGTFLAPLAVRQPSDVSAIATVISQLQNNITQFNAQLTQFLAPYASGVMNQPITLAMGNDTITGGNGDDKIFADDTLTLVPTLDAPNYVRGSSWSYQLIGPERQARSNIREFDLQLSNDNVSSGAGNDLIIGGDANLIMPLVADPLTAPSQQNQLKRDLDLLLEDTREFLRDLHNTNHGINYAIRDQSNSLIAQNDTLNGESGNDVIMGDNTTLSLPLLQQQINVSLELLRGNLDFSNEAHNFFHGLAHTYDVIYRNPQVGFTRLAEDTIVGNDGNDVVFGSRGVDQITGDQGDDFIFGGEERDVLSGGTGSNVVRTSSPSSGDQFRIETAIDFTLFNLLSPTLQQYIAEVSQAQSSATLSGELEINFPG</sequence>
<dbReference type="SUPFAM" id="SSF89372">
    <property type="entry name" value="Fucose-specific lectin"/>
    <property type="match status" value="1"/>
</dbReference>
<comment type="subcellular location">
    <subcellularLocation>
        <location evidence="1">Secreted</location>
    </subcellularLocation>
</comment>
<dbReference type="GO" id="GO:0005576">
    <property type="term" value="C:extracellular region"/>
    <property type="evidence" value="ECO:0007669"/>
    <property type="project" value="UniProtKB-SubCell"/>
</dbReference>
<dbReference type="PRINTS" id="PR00313">
    <property type="entry name" value="CABNDNGRPT"/>
</dbReference>
<dbReference type="SUPFAM" id="SSF51120">
    <property type="entry name" value="beta-Roll"/>
    <property type="match status" value="9"/>
</dbReference>
<feature type="region of interest" description="Disordered" evidence="4">
    <location>
        <begin position="3343"/>
        <end position="3363"/>
    </location>
</feature>
<feature type="region of interest" description="Disordered" evidence="4">
    <location>
        <begin position="5061"/>
        <end position="5096"/>
    </location>
</feature>
<dbReference type="InterPro" id="IPR013517">
    <property type="entry name" value="FG-GAP"/>
</dbReference>
<dbReference type="InterPro" id="IPR028994">
    <property type="entry name" value="Integrin_alpha_N"/>
</dbReference>
<keyword evidence="2" id="KW-0964">Secreted</keyword>
<evidence type="ECO:0000256" key="1">
    <source>
        <dbReference type="ARBA" id="ARBA00004613"/>
    </source>
</evidence>
<evidence type="ECO:0000313" key="7">
    <source>
        <dbReference type="Proteomes" id="UP000625316"/>
    </source>
</evidence>
<dbReference type="InterPro" id="IPR001343">
    <property type="entry name" value="Hemolysn_Ca-bd"/>
</dbReference>
<feature type="domain" description="DUF4347" evidence="5">
    <location>
        <begin position="49"/>
        <end position="200"/>
    </location>
</feature>
<feature type="region of interest" description="Disordered" evidence="4">
    <location>
        <begin position="2709"/>
        <end position="2755"/>
    </location>
</feature>
<evidence type="ECO:0000313" key="6">
    <source>
        <dbReference type="EMBL" id="MBE9030746.1"/>
    </source>
</evidence>
<name>A0A928VPX5_9CYAN</name>
<dbReference type="PANTHER" id="PTHR38340">
    <property type="entry name" value="S-LAYER PROTEIN"/>
    <property type="match status" value="1"/>
</dbReference>
<dbReference type="Gene3D" id="2.160.20.160">
    <property type="match status" value="3"/>
</dbReference>
<evidence type="ECO:0000259" key="5">
    <source>
        <dbReference type="Pfam" id="PF14252"/>
    </source>
</evidence>